<protein>
    <submittedName>
        <fullName evidence="1">Uncharacterized protein</fullName>
    </submittedName>
</protein>
<dbReference type="RefSeq" id="XP_067479392.1">
    <property type="nucleotide sequence ID" value="XM_067625016.1"/>
</dbReference>
<evidence type="ECO:0000313" key="1">
    <source>
        <dbReference type="EMBL" id="OJJ72144.1"/>
    </source>
</evidence>
<dbReference type="AlphaFoldDB" id="A0A1L9UKH5"/>
<name>A0A1L9UKH5_ASPBC</name>
<dbReference type="GeneID" id="93577504"/>
<proteinExistence type="predicted"/>
<dbReference type="VEuPathDB" id="FungiDB:ASPBRDRAFT_43548"/>
<gene>
    <name evidence="1" type="ORF">ASPBRDRAFT_43548</name>
</gene>
<dbReference type="EMBL" id="KV878684">
    <property type="protein sequence ID" value="OJJ72144.1"/>
    <property type="molecule type" value="Genomic_DNA"/>
</dbReference>
<evidence type="ECO:0000313" key="2">
    <source>
        <dbReference type="Proteomes" id="UP000184499"/>
    </source>
</evidence>
<organism evidence="1 2">
    <name type="scientific">Aspergillus brasiliensis (strain CBS 101740 / IMI 381727 / IBT 21946)</name>
    <dbReference type="NCBI Taxonomy" id="767769"/>
    <lineage>
        <taxon>Eukaryota</taxon>
        <taxon>Fungi</taxon>
        <taxon>Dikarya</taxon>
        <taxon>Ascomycota</taxon>
        <taxon>Pezizomycotina</taxon>
        <taxon>Eurotiomycetes</taxon>
        <taxon>Eurotiomycetidae</taxon>
        <taxon>Eurotiales</taxon>
        <taxon>Aspergillaceae</taxon>
        <taxon>Aspergillus</taxon>
        <taxon>Aspergillus subgen. Circumdati</taxon>
    </lineage>
</organism>
<keyword evidence="2" id="KW-1185">Reference proteome</keyword>
<accession>A0A1L9UKH5</accession>
<dbReference type="Proteomes" id="UP000184499">
    <property type="component" value="Unassembled WGS sequence"/>
</dbReference>
<sequence>MTGQASTFLIVAKNSDNYTNIHGQEYTYILHPWEPSGRQWSVLMHSRLLFGMRTG</sequence>
<reference evidence="2" key="1">
    <citation type="journal article" date="2017" name="Genome Biol.">
        <title>Comparative genomics reveals high biological diversity and specific adaptations in the industrially and medically important fungal genus Aspergillus.</title>
        <authorList>
            <person name="de Vries R.P."/>
            <person name="Riley R."/>
            <person name="Wiebenga A."/>
            <person name="Aguilar-Osorio G."/>
            <person name="Amillis S."/>
            <person name="Uchima C.A."/>
            <person name="Anderluh G."/>
            <person name="Asadollahi M."/>
            <person name="Askin M."/>
            <person name="Barry K."/>
            <person name="Battaglia E."/>
            <person name="Bayram O."/>
            <person name="Benocci T."/>
            <person name="Braus-Stromeyer S.A."/>
            <person name="Caldana C."/>
            <person name="Canovas D."/>
            <person name="Cerqueira G.C."/>
            <person name="Chen F."/>
            <person name="Chen W."/>
            <person name="Choi C."/>
            <person name="Clum A."/>
            <person name="Dos Santos R.A."/>
            <person name="Damasio A.R."/>
            <person name="Diallinas G."/>
            <person name="Emri T."/>
            <person name="Fekete E."/>
            <person name="Flipphi M."/>
            <person name="Freyberg S."/>
            <person name="Gallo A."/>
            <person name="Gournas C."/>
            <person name="Habgood R."/>
            <person name="Hainaut M."/>
            <person name="Harispe M.L."/>
            <person name="Henrissat B."/>
            <person name="Hilden K.S."/>
            <person name="Hope R."/>
            <person name="Hossain A."/>
            <person name="Karabika E."/>
            <person name="Karaffa L."/>
            <person name="Karanyi Z."/>
            <person name="Krasevec N."/>
            <person name="Kuo A."/>
            <person name="Kusch H."/>
            <person name="LaButti K."/>
            <person name="Lagendijk E.L."/>
            <person name="Lapidus A."/>
            <person name="Levasseur A."/>
            <person name="Lindquist E."/>
            <person name="Lipzen A."/>
            <person name="Logrieco A.F."/>
            <person name="MacCabe A."/>
            <person name="Maekelae M.R."/>
            <person name="Malavazi I."/>
            <person name="Melin P."/>
            <person name="Meyer V."/>
            <person name="Mielnichuk N."/>
            <person name="Miskei M."/>
            <person name="Molnar A.P."/>
            <person name="Mule G."/>
            <person name="Ngan C.Y."/>
            <person name="Orejas M."/>
            <person name="Orosz E."/>
            <person name="Ouedraogo J.P."/>
            <person name="Overkamp K.M."/>
            <person name="Park H.-S."/>
            <person name="Perrone G."/>
            <person name="Piumi F."/>
            <person name="Punt P.J."/>
            <person name="Ram A.F."/>
            <person name="Ramon A."/>
            <person name="Rauscher S."/>
            <person name="Record E."/>
            <person name="Riano-Pachon D.M."/>
            <person name="Robert V."/>
            <person name="Roehrig J."/>
            <person name="Ruller R."/>
            <person name="Salamov A."/>
            <person name="Salih N.S."/>
            <person name="Samson R.A."/>
            <person name="Sandor E."/>
            <person name="Sanguinetti M."/>
            <person name="Schuetze T."/>
            <person name="Sepcic K."/>
            <person name="Shelest E."/>
            <person name="Sherlock G."/>
            <person name="Sophianopoulou V."/>
            <person name="Squina F.M."/>
            <person name="Sun H."/>
            <person name="Susca A."/>
            <person name="Todd R.B."/>
            <person name="Tsang A."/>
            <person name="Unkles S.E."/>
            <person name="van de Wiele N."/>
            <person name="van Rossen-Uffink D."/>
            <person name="Oliveira J.V."/>
            <person name="Vesth T.C."/>
            <person name="Visser J."/>
            <person name="Yu J.-H."/>
            <person name="Zhou M."/>
            <person name="Andersen M.R."/>
            <person name="Archer D.B."/>
            <person name="Baker S.E."/>
            <person name="Benoit I."/>
            <person name="Brakhage A.A."/>
            <person name="Braus G.H."/>
            <person name="Fischer R."/>
            <person name="Frisvad J.C."/>
            <person name="Goldman G.H."/>
            <person name="Houbraken J."/>
            <person name="Oakley B."/>
            <person name="Pocsi I."/>
            <person name="Scazzocchio C."/>
            <person name="Seiboth B."/>
            <person name="vanKuyk P.A."/>
            <person name="Wortman J."/>
            <person name="Dyer P.S."/>
            <person name="Grigoriev I.V."/>
        </authorList>
    </citation>
    <scope>NUCLEOTIDE SEQUENCE [LARGE SCALE GENOMIC DNA]</scope>
    <source>
        <strain evidence="2">CBS 101740 / IMI 381727 / IBT 21946</strain>
    </source>
</reference>